<proteinExistence type="predicted"/>
<evidence type="ECO:0000313" key="1">
    <source>
        <dbReference type="EMBL" id="ADB49539.1"/>
    </source>
</evidence>
<dbReference type="HOGENOM" id="CLU_1657842_0_0_11"/>
<dbReference type="STRING" id="469383.Cwoe_1107"/>
<dbReference type="AlphaFoldDB" id="D3FDG5"/>
<dbReference type="RefSeq" id="WP_012932591.1">
    <property type="nucleotide sequence ID" value="NC_013739.1"/>
</dbReference>
<dbReference type="EMBL" id="CP001854">
    <property type="protein sequence ID" value="ADB49539.1"/>
    <property type="molecule type" value="Genomic_DNA"/>
</dbReference>
<organism evidence="1 2">
    <name type="scientific">Conexibacter woesei (strain DSM 14684 / CCUG 47730 / CIP 108061 / JCM 11494 / NBRC 100937 / ID131577)</name>
    <dbReference type="NCBI Taxonomy" id="469383"/>
    <lineage>
        <taxon>Bacteria</taxon>
        <taxon>Bacillati</taxon>
        <taxon>Actinomycetota</taxon>
        <taxon>Thermoleophilia</taxon>
        <taxon>Solirubrobacterales</taxon>
        <taxon>Conexibacteraceae</taxon>
        <taxon>Conexibacter</taxon>
    </lineage>
</organism>
<name>D3FDG5_CONWI</name>
<evidence type="ECO:0000313" key="2">
    <source>
        <dbReference type="Proteomes" id="UP000008229"/>
    </source>
</evidence>
<dbReference type="Proteomes" id="UP000008229">
    <property type="component" value="Chromosome"/>
</dbReference>
<keyword evidence="2" id="KW-1185">Reference proteome</keyword>
<reference evidence="2" key="2">
    <citation type="submission" date="2010-01" db="EMBL/GenBank/DDBJ databases">
        <title>The complete genome of Conexibacter woesei DSM 14684.</title>
        <authorList>
            <consortium name="US DOE Joint Genome Institute (JGI-PGF)"/>
            <person name="Lucas S."/>
            <person name="Copeland A."/>
            <person name="Lapidus A."/>
            <person name="Glavina del Rio T."/>
            <person name="Dalin E."/>
            <person name="Tice H."/>
            <person name="Bruce D."/>
            <person name="Goodwin L."/>
            <person name="Pitluck S."/>
            <person name="Kyrpides N."/>
            <person name="Mavromatis K."/>
            <person name="Ivanova N."/>
            <person name="Mikhailova N."/>
            <person name="Chertkov O."/>
            <person name="Brettin T."/>
            <person name="Detter J.C."/>
            <person name="Han C."/>
            <person name="Larimer F."/>
            <person name="Land M."/>
            <person name="Hauser L."/>
            <person name="Markowitz V."/>
            <person name="Cheng J.-F."/>
            <person name="Hugenholtz P."/>
            <person name="Woyke T."/>
            <person name="Wu D."/>
            <person name="Pukall R."/>
            <person name="Steenblock K."/>
            <person name="Schneider S."/>
            <person name="Klenk H.-P."/>
            <person name="Eisen J.A."/>
        </authorList>
    </citation>
    <scope>NUCLEOTIDE SEQUENCE [LARGE SCALE GENOMIC DNA]</scope>
    <source>
        <strain evidence="2">DSM 14684 / CIP 108061 / JCM 11494 / NBRC 100937 / ID131577</strain>
    </source>
</reference>
<dbReference type="KEGG" id="cwo:Cwoe_1107"/>
<reference evidence="1 2" key="1">
    <citation type="journal article" date="2010" name="Stand. Genomic Sci.">
        <title>Complete genome sequence of Conexibacter woesei type strain (ID131577).</title>
        <authorList>
            <person name="Pukall R."/>
            <person name="Lapidus A."/>
            <person name="Glavina Del Rio T."/>
            <person name="Copeland A."/>
            <person name="Tice H."/>
            <person name="Cheng J.-F."/>
            <person name="Lucas S."/>
            <person name="Chen F."/>
            <person name="Nolan M."/>
            <person name="Bruce D."/>
            <person name="Goodwin L."/>
            <person name="Pitluck S."/>
            <person name="Mavromatis K."/>
            <person name="Ivanova N."/>
            <person name="Ovchinnikova G."/>
            <person name="Pati A."/>
            <person name="Chen A."/>
            <person name="Palaniappan K."/>
            <person name="Land M."/>
            <person name="Hauser L."/>
            <person name="Chang Y.-J."/>
            <person name="Jeffries C.D."/>
            <person name="Chain P."/>
            <person name="Meincke L."/>
            <person name="Sims D."/>
            <person name="Brettin T."/>
            <person name="Detter J.C."/>
            <person name="Rohde M."/>
            <person name="Goeker M."/>
            <person name="Bristow J."/>
            <person name="Eisen J.A."/>
            <person name="Markowitz V."/>
            <person name="Kyrpides N.C."/>
            <person name="Klenk H.-P."/>
            <person name="Hugenholtz P."/>
        </authorList>
    </citation>
    <scope>NUCLEOTIDE SEQUENCE [LARGE SCALE GENOMIC DNA]</scope>
    <source>
        <strain evidence="2">DSM 14684 / CIP 108061 / JCM 11494 / NBRC 100937 / ID131577</strain>
    </source>
</reference>
<sequence precursor="true">MPSRAAIPNRAVLIGACVVVLLLLFLLVRGCGDDSLSPEQLRKQAAAICHDATVATDRVAVPNAPAGGARFLGEGLAYMRPALTDLGRLKAPEDLRDRYERAVALGVEQVALITRTEQEIRRDGDVIDSFRQLQRQLEPIVQDENELWRALDIPACVRR</sequence>
<protein>
    <submittedName>
        <fullName evidence="1">Uncharacterized protein</fullName>
    </submittedName>
</protein>
<gene>
    <name evidence="1" type="ordered locus">Cwoe_1107</name>
</gene>
<accession>D3FDG5</accession>